<dbReference type="SMART" id="SM00422">
    <property type="entry name" value="HTH_MERR"/>
    <property type="match status" value="1"/>
</dbReference>
<sequence>MKDYYKINEISKLYGIGVDSLRYYEKLGILKPRRDTNGYRLYSLKDIYKLNIIADLRRLDFSMKQIREYLEHQSIDNTLALLQEEEEYITEQVKQLKLRKQIIRDRMAALKKAVKIEPDIYTVKSLPERPCVRLNEHITRDEEMDFAVKKLHRKHEGKIRDFGNLAIGAAVDMEDLQKGITGGYHNVFFILEPSAEQYDFLIPEGQYLSCYYRGEYQKSTECINHMLSFAGEKGYTIRGNPFELYLIDNRETIRQEEFLTEIQVRIL</sequence>
<dbReference type="Gene3D" id="1.10.1660.10">
    <property type="match status" value="1"/>
</dbReference>
<evidence type="ECO:0000256" key="1">
    <source>
        <dbReference type="ARBA" id="ARBA00022491"/>
    </source>
</evidence>
<dbReference type="Pfam" id="PF06445">
    <property type="entry name" value="GyrI-like"/>
    <property type="match status" value="1"/>
</dbReference>
<dbReference type="PROSITE" id="PS50937">
    <property type="entry name" value="HTH_MERR_2"/>
    <property type="match status" value="1"/>
</dbReference>
<evidence type="ECO:0000256" key="5">
    <source>
        <dbReference type="SAM" id="Coils"/>
    </source>
</evidence>
<dbReference type="STRING" id="1121322.SAMN02745136_03804"/>
<dbReference type="InterPro" id="IPR000551">
    <property type="entry name" value="MerR-type_HTH_dom"/>
</dbReference>
<dbReference type="Gene3D" id="3.20.80.10">
    <property type="entry name" value="Regulatory factor, effector binding domain"/>
    <property type="match status" value="1"/>
</dbReference>
<evidence type="ECO:0000256" key="2">
    <source>
        <dbReference type="ARBA" id="ARBA00023015"/>
    </source>
</evidence>
<dbReference type="Proteomes" id="UP000184386">
    <property type="component" value="Unassembled WGS sequence"/>
</dbReference>
<keyword evidence="5" id="KW-0175">Coiled coil</keyword>
<feature type="domain" description="HTH merR-type" evidence="6">
    <location>
        <begin position="4"/>
        <end position="72"/>
    </location>
</feature>
<dbReference type="InterPro" id="IPR029442">
    <property type="entry name" value="GyrI-like"/>
</dbReference>
<keyword evidence="8" id="KW-1185">Reference proteome</keyword>
<keyword evidence="3 7" id="KW-0238">DNA-binding</keyword>
<dbReference type="PANTHER" id="PTHR30204">
    <property type="entry name" value="REDOX-CYCLING DRUG-SENSING TRANSCRIPTIONAL ACTIVATOR SOXR"/>
    <property type="match status" value="1"/>
</dbReference>
<dbReference type="PANTHER" id="PTHR30204:SF69">
    <property type="entry name" value="MERR-FAMILY TRANSCRIPTIONAL REGULATOR"/>
    <property type="match status" value="1"/>
</dbReference>
<dbReference type="CDD" id="cd00592">
    <property type="entry name" value="HTH_MerR-like"/>
    <property type="match status" value="1"/>
</dbReference>
<dbReference type="InterPro" id="IPR047057">
    <property type="entry name" value="MerR_fam"/>
</dbReference>
<evidence type="ECO:0000256" key="4">
    <source>
        <dbReference type="ARBA" id="ARBA00023163"/>
    </source>
</evidence>
<dbReference type="SUPFAM" id="SSF55136">
    <property type="entry name" value="Probable bacterial effector-binding domain"/>
    <property type="match status" value="1"/>
</dbReference>
<dbReference type="SMART" id="SM00871">
    <property type="entry name" value="AraC_E_bind"/>
    <property type="match status" value="1"/>
</dbReference>
<protein>
    <submittedName>
        <fullName evidence="7">DNA-binding transcriptional regulator, MerR family</fullName>
    </submittedName>
</protein>
<dbReference type="EMBL" id="FRAC01000021">
    <property type="protein sequence ID" value="SHK98550.1"/>
    <property type="molecule type" value="Genomic_DNA"/>
</dbReference>
<dbReference type="SUPFAM" id="SSF46955">
    <property type="entry name" value="Putative DNA-binding domain"/>
    <property type="match status" value="1"/>
</dbReference>
<dbReference type="GO" id="GO:0003677">
    <property type="term" value="F:DNA binding"/>
    <property type="evidence" value="ECO:0007669"/>
    <property type="project" value="UniProtKB-KW"/>
</dbReference>
<dbReference type="OrthoDB" id="9777497at2"/>
<name>A0A1M6WXS8_9FIRM</name>
<feature type="coiled-coil region" evidence="5">
    <location>
        <begin position="79"/>
        <end position="113"/>
    </location>
</feature>
<dbReference type="RefSeq" id="WP_073278428.1">
    <property type="nucleotide sequence ID" value="NZ_FRAC01000021.1"/>
</dbReference>
<evidence type="ECO:0000313" key="8">
    <source>
        <dbReference type="Proteomes" id="UP000184386"/>
    </source>
</evidence>
<reference evidence="7 8" key="1">
    <citation type="submission" date="2016-11" db="EMBL/GenBank/DDBJ databases">
        <authorList>
            <person name="Jaros S."/>
            <person name="Januszkiewicz K."/>
            <person name="Wedrychowicz H."/>
        </authorList>
    </citation>
    <scope>NUCLEOTIDE SEQUENCE [LARGE SCALE GENOMIC DNA]</scope>
    <source>
        <strain evidence="7 8">DSM 15929</strain>
    </source>
</reference>
<keyword evidence="2" id="KW-0805">Transcription regulation</keyword>
<evidence type="ECO:0000313" key="7">
    <source>
        <dbReference type="EMBL" id="SHK98550.1"/>
    </source>
</evidence>
<evidence type="ECO:0000259" key="6">
    <source>
        <dbReference type="PROSITE" id="PS50937"/>
    </source>
</evidence>
<proteinExistence type="predicted"/>
<organism evidence="7 8">
    <name type="scientific">Anaerocolumna jejuensis DSM 15929</name>
    <dbReference type="NCBI Taxonomy" id="1121322"/>
    <lineage>
        <taxon>Bacteria</taxon>
        <taxon>Bacillati</taxon>
        <taxon>Bacillota</taxon>
        <taxon>Clostridia</taxon>
        <taxon>Lachnospirales</taxon>
        <taxon>Lachnospiraceae</taxon>
        <taxon>Anaerocolumna</taxon>
    </lineage>
</organism>
<dbReference type="InterPro" id="IPR009061">
    <property type="entry name" value="DNA-bd_dom_put_sf"/>
</dbReference>
<gene>
    <name evidence="7" type="ORF">SAMN02745136_03804</name>
</gene>
<dbReference type="GO" id="GO:0003700">
    <property type="term" value="F:DNA-binding transcription factor activity"/>
    <property type="evidence" value="ECO:0007669"/>
    <property type="project" value="InterPro"/>
</dbReference>
<keyword evidence="4" id="KW-0804">Transcription</keyword>
<dbReference type="AlphaFoldDB" id="A0A1M6WXS8"/>
<dbReference type="InterPro" id="IPR011256">
    <property type="entry name" value="Reg_factor_effector_dom_sf"/>
</dbReference>
<accession>A0A1M6WXS8</accession>
<keyword evidence="1" id="KW-0678">Repressor</keyword>
<dbReference type="Pfam" id="PF13411">
    <property type="entry name" value="MerR_1"/>
    <property type="match status" value="1"/>
</dbReference>
<evidence type="ECO:0000256" key="3">
    <source>
        <dbReference type="ARBA" id="ARBA00023125"/>
    </source>
</evidence>
<dbReference type="InterPro" id="IPR010499">
    <property type="entry name" value="AraC_E-bd"/>
</dbReference>